<evidence type="ECO:0000313" key="2">
    <source>
        <dbReference type="Proteomes" id="UP000696485"/>
    </source>
</evidence>
<evidence type="ECO:0000313" key="1">
    <source>
        <dbReference type="EMBL" id="KAF9309589.1"/>
    </source>
</evidence>
<dbReference type="AlphaFoldDB" id="A0A9P5S7S0"/>
<sequence>MRTPYTVFESNLPTYEAVRKDNGTILNITHLAGIFSEDGSGFLEYHELLRSSERNFDSRVSFPVTPLPQTKTLAYMILDTPGINNSVIDDETITKL</sequence>
<feature type="non-terminal residue" evidence="1">
    <location>
        <position position="96"/>
    </location>
</feature>
<dbReference type="EMBL" id="JAAAUY010002824">
    <property type="protein sequence ID" value="KAF9309589.1"/>
    <property type="molecule type" value="Genomic_DNA"/>
</dbReference>
<protein>
    <submittedName>
        <fullName evidence="1">Uncharacterized protein</fullName>
    </submittedName>
</protein>
<keyword evidence="2" id="KW-1185">Reference proteome</keyword>
<organism evidence="1 2">
    <name type="scientific">Podila minutissima</name>
    <dbReference type="NCBI Taxonomy" id="64525"/>
    <lineage>
        <taxon>Eukaryota</taxon>
        <taxon>Fungi</taxon>
        <taxon>Fungi incertae sedis</taxon>
        <taxon>Mucoromycota</taxon>
        <taxon>Mortierellomycotina</taxon>
        <taxon>Mortierellomycetes</taxon>
        <taxon>Mortierellales</taxon>
        <taxon>Mortierellaceae</taxon>
        <taxon>Podila</taxon>
    </lineage>
</organism>
<reference evidence="1" key="1">
    <citation type="journal article" date="2020" name="Fungal Divers.">
        <title>Resolving the Mortierellaceae phylogeny through synthesis of multi-gene phylogenetics and phylogenomics.</title>
        <authorList>
            <person name="Vandepol N."/>
            <person name="Liber J."/>
            <person name="Desiro A."/>
            <person name="Na H."/>
            <person name="Kennedy M."/>
            <person name="Barry K."/>
            <person name="Grigoriev I.V."/>
            <person name="Miller A.N."/>
            <person name="O'Donnell K."/>
            <person name="Stajich J.E."/>
            <person name="Bonito G."/>
        </authorList>
    </citation>
    <scope>NUCLEOTIDE SEQUENCE</scope>
    <source>
        <strain evidence="1">NVP1</strain>
    </source>
</reference>
<proteinExistence type="predicted"/>
<name>A0A9P5S7S0_9FUNG</name>
<comment type="caution">
    <text evidence="1">The sequence shown here is derived from an EMBL/GenBank/DDBJ whole genome shotgun (WGS) entry which is preliminary data.</text>
</comment>
<accession>A0A9P5S7S0</accession>
<dbReference type="Proteomes" id="UP000696485">
    <property type="component" value="Unassembled WGS sequence"/>
</dbReference>
<gene>
    <name evidence="1" type="ORF">BG006_005053</name>
</gene>